<name>A0A939RWF5_9MICO</name>
<comment type="caution">
    <text evidence="2">The sequence shown here is derived from an EMBL/GenBank/DDBJ whole genome shotgun (WGS) entry which is preliminary data.</text>
</comment>
<keyword evidence="1" id="KW-1133">Transmembrane helix</keyword>
<keyword evidence="3" id="KW-1185">Reference proteome</keyword>
<protein>
    <submittedName>
        <fullName evidence="2">DUF3618 domain-containing protein</fullName>
    </submittedName>
</protein>
<dbReference type="EMBL" id="JAGDYL010000008">
    <property type="protein sequence ID" value="MBO1804967.1"/>
    <property type="molecule type" value="Genomic_DNA"/>
</dbReference>
<feature type="transmembrane region" description="Helical" evidence="1">
    <location>
        <begin position="57"/>
        <end position="78"/>
    </location>
</feature>
<gene>
    <name evidence="2" type="ORF">J4H91_06505</name>
</gene>
<evidence type="ECO:0000256" key="1">
    <source>
        <dbReference type="SAM" id="Phobius"/>
    </source>
</evidence>
<evidence type="ECO:0000313" key="2">
    <source>
        <dbReference type="EMBL" id="MBO1804967.1"/>
    </source>
</evidence>
<sequence length="86" mass="9301">MNAHDRQHGIDEAARARAELYQTLGQLQDRLNYARRVDEAVADARVRLAAEQRERPVVFAAGVAGVAAIAGLAVWGAVSAVMKRFG</sequence>
<proteinExistence type="predicted"/>
<accession>A0A939RWF5</accession>
<dbReference type="AlphaFoldDB" id="A0A939RWF5"/>
<keyword evidence="1" id="KW-0472">Membrane</keyword>
<dbReference type="InterPro" id="IPR022062">
    <property type="entry name" value="DUF3618"/>
</dbReference>
<evidence type="ECO:0000313" key="3">
    <source>
        <dbReference type="Proteomes" id="UP000664398"/>
    </source>
</evidence>
<dbReference type="Pfam" id="PF12277">
    <property type="entry name" value="DUF3618"/>
    <property type="match status" value="1"/>
</dbReference>
<dbReference type="Proteomes" id="UP000664398">
    <property type="component" value="Unassembled WGS sequence"/>
</dbReference>
<dbReference type="RefSeq" id="WP_208045450.1">
    <property type="nucleotide sequence ID" value="NZ_JAGDYL010000008.1"/>
</dbReference>
<reference evidence="2" key="1">
    <citation type="submission" date="2021-03" db="EMBL/GenBank/DDBJ databases">
        <title>Leucobacter chromiisoli sp. nov., isolated from chromium-containing soil of chemical plant.</title>
        <authorList>
            <person name="Xu Z."/>
        </authorList>
    </citation>
    <scope>NUCLEOTIDE SEQUENCE</scope>
    <source>
        <strain evidence="2">A2</strain>
    </source>
</reference>
<keyword evidence="1" id="KW-0812">Transmembrane</keyword>
<organism evidence="2 3">
    <name type="scientific">Leucobacter ruminantium</name>
    <dbReference type="NCBI Taxonomy" id="1289170"/>
    <lineage>
        <taxon>Bacteria</taxon>
        <taxon>Bacillati</taxon>
        <taxon>Actinomycetota</taxon>
        <taxon>Actinomycetes</taxon>
        <taxon>Micrococcales</taxon>
        <taxon>Microbacteriaceae</taxon>
        <taxon>Leucobacter</taxon>
    </lineage>
</organism>